<feature type="domain" description="Fimbrial-type adhesion" evidence="2">
    <location>
        <begin position="212"/>
        <end position="361"/>
    </location>
</feature>
<dbReference type="InterPro" id="IPR050263">
    <property type="entry name" value="Bact_Fimbrial_Adh_Pro"/>
</dbReference>
<evidence type="ECO:0000259" key="2">
    <source>
        <dbReference type="Pfam" id="PF00419"/>
    </source>
</evidence>
<evidence type="ECO:0000256" key="1">
    <source>
        <dbReference type="ARBA" id="ARBA00022729"/>
    </source>
</evidence>
<dbReference type="InterPro" id="IPR000259">
    <property type="entry name" value="Adhesion_dom_fimbrial"/>
</dbReference>
<dbReference type="Proteomes" id="UP000595064">
    <property type="component" value="Chromosome"/>
</dbReference>
<gene>
    <name evidence="4" type="ORF">I6G47_31060</name>
</gene>
<dbReference type="InterPro" id="IPR036937">
    <property type="entry name" value="Adhesion_dom_fimbrial_sf"/>
</dbReference>
<evidence type="ECO:0000313" key="5">
    <source>
        <dbReference type="Proteomes" id="UP000595064"/>
    </source>
</evidence>
<name>A0A7T3DEJ2_9BURK</name>
<dbReference type="KEGG" id="dla:I6G47_31060"/>
<organism evidence="4 5">
    <name type="scientific">Delftia lacustris</name>
    <dbReference type="NCBI Taxonomy" id="558537"/>
    <lineage>
        <taxon>Bacteria</taxon>
        <taxon>Pseudomonadati</taxon>
        <taxon>Pseudomonadota</taxon>
        <taxon>Betaproteobacteria</taxon>
        <taxon>Burkholderiales</taxon>
        <taxon>Comamonadaceae</taxon>
        <taxon>Delftia</taxon>
    </lineage>
</organism>
<dbReference type="Gene3D" id="2.60.40.3310">
    <property type="match status" value="1"/>
</dbReference>
<sequence length="361" mass="38561">MIENLPRKCGLGVFYYPEVFRMHIFIGAFCRLNKAVMIFILAMMATSAWSQCEIKDTSDGAGYYKYVFSNFNPPEFNPTVAKNTVIYSKAAVAVLSNGVGKRLMNCKQLVMGYSVGKSTPVNNIYPTTVEGIGMRVSTIHGAAPVSTSEHSDHPGSFAYQFSDVKVELIKTADGDITAGGVLDSDFLYERATDASGQILAQYSFSSPVVLRPRVPTCTPQAPEPVRMAQTVAPKLTSIGSTGAPRSFLISLLCKGGIPGSLTNAYVTLTDVANPGNIGNALTLSKTSVAKGVGVQIRKDDQILGFGPDSNAAGNRNQWFAGSVAYGQERLDIPLTARYVKTGENVTIGSANAAATFTISYQ</sequence>
<dbReference type="SUPFAM" id="SSF49401">
    <property type="entry name" value="Bacterial adhesins"/>
    <property type="match status" value="1"/>
</dbReference>
<dbReference type="Pfam" id="PF00419">
    <property type="entry name" value="Fimbrial"/>
    <property type="match status" value="1"/>
</dbReference>
<proteinExistence type="predicted"/>
<dbReference type="PANTHER" id="PTHR33420">
    <property type="entry name" value="FIMBRIAL SUBUNIT ELFA-RELATED"/>
    <property type="match status" value="1"/>
</dbReference>
<dbReference type="GO" id="GO:0009289">
    <property type="term" value="C:pilus"/>
    <property type="evidence" value="ECO:0007669"/>
    <property type="project" value="InterPro"/>
</dbReference>
<accession>A0A7T3DEJ2</accession>
<dbReference type="InterPro" id="IPR054160">
    <property type="entry name" value="MrkD_recept-bd"/>
</dbReference>
<dbReference type="Pfam" id="PF22003">
    <property type="entry name" value="MrkDrd"/>
    <property type="match status" value="1"/>
</dbReference>
<dbReference type="AlphaFoldDB" id="A0A7T3DEJ2"/>
<dbReference type="EMBL" id="CP065748">
    <property type="protein sequence ID" value="QPS81349.1"/>
    <property type="molecule type" value="Genomic_DNA"/>
</dbReference>
<evidence type="ECO:0000313" key="4">
    <source>
        <dbReference type="EMBL" id="QPS81349.1"/>
    </source>
</evidence>
<dbReference type="PANTHER" id="PTHR33420:SF3">
    <property type="entry name" value="FIMBRIAL SUBUNIT ELFA"/>
    <property type="match status" value="1"/>
</dbReference>
<reference evidence="4 5" key="1">
    <citation type="submission" date="2020-12" db="EMBL/GenBank/DDBJ databases">
        <title>FDA dAtabase for Regulatory Grade micrObial Sequences (FDA-ARGOS): Supporting development and validation of Infectious Disease Dx tests.</title>
        <authorList>
            <person name="Sproer C."/>
            <person name="Gronow S."/>
            <person name="Severitt S."/>
            <person name="Schroder I."/>
            <person name="Tallon L."/>
            <person name="Sadzewicz L."/>
            <person name="Zhao X."/>
            <person name="Boylan J."/>
            <person name="Ott S."/>
            <person name="Bowen H."/>
            <person name="Vavikolanu K."/>
            <person name="Mehta A."/>
            <person name="Aluvathingal J."/>
            <person name="Nadendla S."/>
            <person name="Lowell S."/>
            <person name="Myers T."/>
            <person name="Yan Y."/>
            <person name="Sichtig H."/>
        </authorList>
    </citation>
    <scope>NUCLEOTIDE SEQUENCE [LARGE SCALE GENOMIC DNA]</scope>
    <source>
        <strain evidence="4 5">FDAARGOS_890</strain>
    </source>
</reference>
<dbReference type="GO" id="GO:0043709">
    <property type="term" value="P:cell adhesion involved in single-species biofilm formation"/>
    <property type="evidence" value="ECO:0007669"/>
    <property type="project" value="TreeGrafter"/>
</dbReference>
<dbReference type="RefSeq" id="WP_151019245.1">
    <property type="nucleotide sequence ID" value="NZ_CP065748.1"/>
</dbReference>
<protein>
    <submittedName>
        <fullName evidence="4">Fimbrial protein</fullName>
    </submittedName>
</protein>
<dbReference type="Gene3D" id="2.60.40.1090">
    <property type="entry name" value="Fimbrial-type adhesion domain"/>
    <property type="match status" value="1"/>
</dbReference>
<feature type="domain" description="MrkD-like receptor binding" evidence="3">
    <location>
        <begin position="114"/>
        <end position="182"/>
    </location>
</feature>
<dbReference type="InterPro" id="IPR008966">
    <property type="entry name" value="Adhesion_dom_sf"/>
</dbReference>
<evidence type="ECO:0000259" key="3">
    <source>
        <dbReference type="Pfam" id="PF22003"/>
    </source>
</evidence>
<keyword evidence="5" id="KW-1185">Reference proteome</keyword>
<keyword evidence="1" id="KW-0732">Signal</keyword>